<dbReference type="Gene3D" id="1.10.287.1060">
    <property type="entry name" value="ESAT-6-like"/>
    <property type="match status" value="1"/>
</dbReference>
<accession>A0A1J0VMN1</accession>
<keyword evidence="2" id="KW-1185">Reference proteome</keyword>
<sequence length="97" mass="10886">MATFAKEVEKKHGDLVGAIVKLKGQEDFLTATWQGTARNAFDTFMETYYRQADRMNDQLAQTAESLIKVGSDYEAQDVEYSSRISNQVSSLDLPPMS</sequence>
<organism evidence="1 2">
    <name type="scientific">Nocardia mangyaensis</name>
    <dbReference type="NCBI Taxonomy" id="2213200"/>
    <lineage>
        <taxon>Bacteria</taxon>
        <taxon>Bacillati</taxon>
        <taxon>Actinomycetota</taxon>
        <taxon>Actinomycetes</taxon>
        <taxon>Mycobacteriales</taxon>
        <taxon>Nocardiaceae</taxon>
        <taxon>Nocardia</taxon>
    </lineage>
</organism>
<dbReference type="InterPro" id="IPR010310">
    <property type="entry name" value="T7SS_ESAT-6-like"/>
</dbReference>
<dbReference type="SUPFAM" id="SSF140453">
    <property type="entry name" value="EsxAB dimer-like"/>
    <property type="match status" value="1"/>
</dbReference>
<dbReference type="AlphaFoldDB" id="A0A1J0VMN1"/>
<dbReference type="Proteomes" id="UP000183810">
    <property type="component" value="Chromosome"/>
</dbReference>
<evidence type="ECO:0000313" key="1">
    <source>
        <dbReference type="EMBL" id="APE33299.1"/>
    </source>
</evidence>
<protein>
    <recommendedName>
        <fullName evidence="3">ESAT-6-like protein</fullName>
    </recommendedName>
</protein>
<name>A0A1J0VMN1_9NOCA</name>
<reference evidence="1" key="1">
    <citation type="submission" date="2016-11" db="EMBL/GenBank/DDBJ databases">
        <authorList>
            <person name="Jaros S."/>
            <person name="Januszkiewicz K."/>
            <person name="Wedrychowicz H."/>
        </authorList>
    </citation>
    <scope>NUCLEOTIDE SEQUENCE [LARGE SCALE GENOMIC DNA]</scope>
    <source>
        <strain evidence="1">Y48</strain>
    </source>
</reference>
<gene>
    <name evidence="1" type="ORF">BOX37_04190</name>
</gene>
<proteinExistence type="predicted"/>
<dbReference type="EMBL" id="CP018082">
    <property type="protein sequence ID" value="APE33299.1"/>
    <property type="molecule type" value="Genomic_DNA"/>
</dbReference>
<evidence type="ECO:0008006" key="3">
    <source>
        <dbReference type="Google" id="ProtNLM"/>
    </source>
</evidence>
<dbReference type="KEGG" id="nsl:BOX37_04190"/>
<evidence type="ECO:0000313" key="2">
    <source>
        <dbReference type="Proteomes" id="UP000183810"/>
    </source>
</evidence>
<dbReference type="InterPro" id="IPR036689">
    <property type="entry name" value="ESAT-6-like_sf"/>
</dbReference>
<dbReference type="Pfam" id="PF06013">
    <property type="entry name" value="WXG100"/>
    <property type="match status" value="1"/>
</dbReference>